<gene>
    <name evidence="2" type="ORF">BV898_08055</name>
</gene>
<dbReference type="EMBL" id="MTYJ01000055">
    <property type="protein sequence ID" value="OQV17926.1"/>
    <property type="molecule type" value="Genomic_DNA"/>
</dbReference>
<name>A0A1W0WRU0_HYPEX</name>
<evidence type="ECO:0000256" key="1">
    <source>
        <dbReference type="SAM" id="MobiDB-lite"/>
    </source>
</evidence>
<dbReference type="Proteomes" id="UP000192578">
    <property type="component" value="Unassembled WGS sequence"/>
</dbReference>
<evidence type="ECO:0000313" key="3">
    <source>
        <dbReference type="Proteomes" id="UP000192578"/>
    </source>
</evidence>
<feature type="compositionally biased region" description="Low complexity" evidence="1">
    <location>
        <begin position="150"/>
        <end position="161"/>
    </location>
</feature>
<reference evidence="3" key="1">
    <citation type="submission" date="2017-01" db="EMBL/GenBank/DDBJ databases">
        <title>Comparative genomics of anhydrobiosis in the tardigrade Hypsibius dujardini.</title>
        <authorList>
            <person name="Yoshida Y."/>
            <person name="Koutsovoulos G."/>
            <person name="Laetsch D."/>
            <person name="Stevens L."/>
            <person name="Kumar S."/>
            <person name="Horikawa D."/>
            <person name="Ishino K."/>
            <person name="Komine S."/>
            <person name="Tomita M."/>
            <person name="Blaxter M."/>
            <person name="Arakawa K."/>
        </authorList>
    </citation>
    <scope>NUCLEOTIDE SEQUENCE [LARGE SCALE GENOMIC DNA]</scope>
    <source>
        <strain evidence="3">Z151</strain>
    </source>
</reference>
<keyword evidence="3" id="KW-1185">Reference proteome</keyword>
<sequence>MLFFPRQCIFHETQWELSCSVRPNHIHFGSIGNRAPFNRLIPFNRYTFHIFPSQEPPTLSRMTFLRGITWICIFVCAAVICQVTTAERTVSWEALEAALREAEREAAENELYGNGDERDKRGPMNFRFRGAKRNADETPSDVSLNLQEPASAADANNAAESSRPKRSPLQFRFRGAKRAPSSSGFFGMRGKKDEWDSLYDRYEGVRDAEEKRGPLNFRFRGA</sequence>
<organism evidence="2 3">
    <name type="scientific">Hypsibius exemplaris</name>
    <name type="common">Freshwater tardigrade</name>
    <dbReference type="NCBI Taxonomy" id="2072580"/>
    <lineage>
        <taxon>Eukaryota</taxon>
        <taxon>Metazoa</taxon>
        <taxon>Ecdysozoa</taxon>
        <taxon>Tardigrada</taxon>
        <taxon>Eutardigrada</taxon>
        <taxon>Parachela</taxon>
        <taxon>Hypsibioidea</taxon>
        <taxon>Hypsibiidae</taxon>
        <taxon>Hypsibius</taxon>
    </lineage>
</organism>
<comment type="caution">
    <text evidence="2">The sequence shown here is derived from an EMBL/GenBank/DDBJ whole genome shotgun (WGS) entry which is preliminary data.</text>
</comment>
<proteinExistence type="predicted"/>
<dbReference type="AlphaFoldDB" id="A0A1W0WRU0"/>
<protein>
    <submittedName>
        <fullName evidence="2">Uncharacterized protein</fullName>
    </submittedName>
</protein>
<feature type="region of interest" description="Disordered" evidence="1">
    <location>
        <begin position="106"/>
        <end position="191"/>
    </location>
</feature>
<evidence type="ECO:0000313" key="2">
    <source>
        <dbReference type="EMBL" id="OQV17926.1"/>
    </source>
</evidence>
<dbReference type="OrthoDB" id="5919137at2759"/>
<accession>A0A1W0WRU0</accession>